<feature type="signal peptide" evidence="1">
    <location>
        <begin position="1"/>
        <end position="31"/>
    </location>
</feature>
<protein>
    <recommendedName>
        <fullName evidence="4">Secreted protein</fullName>
    </recommendedName>
</protein>
<name>I0V5Y1_9PSEU</name>
<evidence type="ECO:0008006" key="4">
    <source>
        <dbReference type="Google" id="ProtNLM"/>
    </source>
</evidence>
<accession>I0V5Y1</accession>
<dbReference type="HOGENOM" id="CLU_1194189_0_0_11"/>
<dbReference type="OrthoDB" id="4461339at2"/>
<organism evidence="2 3">
    <name type="scientific">Saccharomonospora xinjiangensis XJ-54</name>
    <dbReference type="NCBI Taxonomy" id="882086"/>
    <lineage>
        <taxon>Bacteria</taxon>
        <taxon>Bacillati</taxon>
        <taxon>Actinomycetota</taxon>
        <taxon>Actinomycetes</taxon>
        <taxon>Pseudonocardiales</taxon>
        <taxon>Pseudonocardiaceae</taxon>
        <taxon>Saccharomonospora</taxon>
    </lineage>
</organism>
<keyword evidence="1" id="KW-0732">Signal</keyword>
<reference evidence="2 3" key="1">
    <citation type="submission" date="2012-01" db="EMBL/GenBank/DDBJ databases">
        <title>Improved High-Quality Draft sequence of Saccharomonospora xinjiangensis XJ-54.</title>
        <authorList>
            <consortium name="US DOE Joint Genome Institute"/>
            <person name="Lucas S."/>
            <person name="Han J."/>
            <person name="Lapidus A."/>
            <person name="Cheng J.-F."/>
            <person name="Goodwin L."/>
            <person name="Pitluck S."/>
            <person name="Peters L."/>
            <person name="Mikhailova N."/>
            <person name="Teshima H."/>
            <person name="Detter J.C."/>
            <person name="Han C."/>
            <person name="Tapia R."/>
            <person name="Land M."/>
            <person name="Hauser L."/>
            <person name="Kyrpides N."/>
            <person name="Ivanova N."/>
            <person name="Pagani I."/>
            <person name="Brambilla E.-M."/>
            <person name="Klenk H.-P."/>
            <person name="Woyke T."/>
        </authorList>
    </citation>
    <scope>NUCLEOTIDE SEQUENCE [LARGE SCALE GENOMIC DNA]</scope>
    <source>
        <strain evidence="2 3">XJ-54</strain>
    </source>
</reference>
<dbReference type="EMBL" id="JH636049">
    <property type="protein sequence ID" value="EID55534.1"/>
    <property type="molecule type" value="Genomic_DNA"/>
</dbReference>
<sequence length="229" mass="24663">MIIGMSFTRTVALSLAGVVTTLAAFVTPATAAEPPPEFDFSDCPELPSGADPAQWRCEVLVSTATLSFGALDDVHVRPMRLTFAERWTGGPYEQEFGALRSEPTPLPGLPATTVSFRYGGYSDFQSDDERKGEIDLVAALDGPLLPRDCAIGTQADPIHSVLKQTGPTEVVSNEPLVLRFATIDDQLAMPAVSGCGPWRRMLDHRLGLPSASGDNVLEQETYVAIRHYG</sequence>
<gene>
    <name evidence="2" type="ORF">SacxiDRAFT_3331</name>
</gene>
<dbReference type="AlphaFoldDB" id="I0V5Y1"/>
<proteinExistence type="predicted"/>
<dbReference type="Proteomes" id="UP000004691">
    <property type="component" value="Unassembled WGS sequence"/>
</dbReference>
<evidence type="ECO:0000256" key="1">
    <source>
        <dbReference type="SAM" id="SignalP"/>
    </source>
</evidence>
<evidence type="ECO:0000313" key="2">
    <source>
        <dbReference type="EMBL" id="EID55534.1"/>
    </source>
</evidence>
<dbReference type="eggNOG" id="ENOG5033YUM">
    <property type="taxonomic scope" value="Bacteria"/>
</dbReference>
<keyword evidence="3" id="KW-1185">Reference proteome</keyword>
<feature type="chain" id="PRO_5003634521" description="Secreted protein" evidence="1">
    <location>
        <begin position="32"/>
        <end position="229"/>
    </location>
</feature>
<evidence type="ECO:0000313" key="3">
    <source>
        <dbReference type="Proteomes" id="UP000004691"/>
    </source>
</evidence>